<dbReference type="Pfam" id="PF01594">
    <property type="entry name" value="AI-2E_transport"/>
    <property type="match status" value="1"/>
</dbReference>
<feature type="transmembrane region" description="Helical" evidence="9">
    <location>
        <begin position="343"/>
        <end position="370"/>
    </location>
</feature>
<comment type="caution">
    <text evidence="10">The sequence shown here is derived from an EMBL/GenBank/DDBJ whole genome shotgun (WGS) entry which is preliminary data.</text>
</comment>
<accession>A0ABS4DGH2</accession>
<feature type="transmembrane region" description="Helical" evidence="9">
    <location>
        <begin position="245"/>
        <end position="271"/>
    </location>
</feature>
<sequence>MEESIGSTWTRPTKYVVGIGLAIFGVFLLFISNSVIPLLVVAGLLAFTVRPVISLLHERLRLPYGLVVGLTYLVVLLLLPLAALILLSAIGQALAFVFNLDYERAIDGFTNAVQGWMEGLKAWEIPFGPLDTYVDAIADAVLVALNGASQVAQPEIPPLADLAEQLGSALTVTFGAVAGLVGNIFSSAILLIFVFLSAIYFTLSAARYRDAMVAALPKPYQPEVVALLRRVGHVWVAFFRGQITLMIIIGGVVWLGLTLLGVPGALSLAIIAGLLEVVPNLGPVVATIPAVIVALLQGSTYLPVNNVVLALIVIIFYVIVQQLENSLIVPRVLGEAVELPPLVVMTGVLVGGSVAGILGALLATPVIATGREVLRYLYRKLLGEPPFPPEQLDPVARRKDVKEQTPIPTPSGAGSDPSAATPVEGG</sequence>
<dbReference type="InterPro" id="IPR002549">
    <property type="entry name" value="AI-2E-like"/>
</dbReference>
<proteinExistence type="inferred from homology"/>
<gene>
    <name evidence="10" type="ORF">EYB53_022665</name>
</gene>
<dbReference type="EMBL" id="SIJK02000074">
    <property type="protein sequence ID" value="MBP1468533.1"/>
    <property type="molecule type" value="Genomic_DNA"/>
</dbReference>
<feature type="transmembrane region" description="Helical" evidence="9">
    <location>
        <begin position="184"/>
        <end position="203"/>
    </location>
</feature>
<evidence type="ECO:0000256" key="3">
    <source>
        <dbReference type="ARBA" id="ARBA00022448"/>
    </source>
</evidence>
<evidence type="ECO:0000256" key="7">
    <source>
        <dbReference type="ARBA" id="ARBA00023136"/>
    </source>
</evidence>
<keyword evidence="6 9" id="KW-1133">Transmembrane helix</keyword>
<evidence type="ECO:0000256" key="2">
    <source>
        <dbReference type="ARBA" id="ARBA00009773"/>
    </source>
</evidence>
<comment type="similarity">
    <text evidence="2">Belongs to the autoinducer-2 exporter (AI-2E) (TC 2.A.86) family.</text>
</comment>
<feature type="transmembrane region" description="Helical" evidence="9">
    <location>
        <begin position="277"/>
        <end position="296"/>
    </location>
</feature>
<keyword evidence="3" id="KW-0813">Transport</keyword>
<evidence type="ECO:0000256" key="4">
    <source>
        <dbReference type="ARBA" id="ARBA00022475"/>
    </source>
</evidence>
<protein>
    <submittedName>
        <fullName evidence="10">AI-2E family transporter</fullName>
    </submittedName>
</protein>
<dbReference type="Proteomes" id="UP001193081">
    <property type="component" value="Unassembled WGS sequence"/>
</dbReference>
<evidence type="ECO:0000256" key="5">
    <source>
        <dbReference type="ARBA" id="ARBA00022692"/>
    </source>
</evidence>
<evidence type="ECO:0000256" key="1">
    <source>
        <dbReference type="ARBA" id="ARBA00004651"/>
    </source>
</evidence>
<evidence type="ECO:0000256" key="9">
    <source>
        <dbReference type="SAM" id="Phobius"/>
    </source>
</evidence>
<keyword evidence="11" id="KW-1185">Reference proteome</keyword>
<organism evidence="10 11">
    <name type="scientific">Candidatus Chloroploca mongolica</name>
    <dbReference type="NCBI Taxonomy" id="2528176"/>
    <lineage>
        <taxon>Bacteria</taxon>
        <taxon>Bacillati</taxon>
        <taxon>Chloroflexota</taxon>
        <taxon>Chloroflexia</taxon>
        <taxon>Chloroflexales</taxon>
        <taxon>Chloroflexineae</taxon>
        <taxon>Oscillochloridaceae</taxon>
        <taxon>Candidatus Chloroploca</taxon>
    </lineage>
</organism>
<evidence type="ECO:0000256" key="8">
    <source>
        <dbReference type="SAM" id="MobiDB-lite"/>
    </source>
</evidence>
<dbReference type="RefSeq" id="WP_135481396.1">
    <property type="nucleotide sequence ID" value="NZ_SIJK02000074.1"/>
</dbReference>
<feature type="transmembrane region" description="Helical" evidence="9">
    <location>
        <begin position="303"/>
        <end position="323"/>
    </location>
</feature>
<evidence type="ECO:0000256" key="6">
    <source>
        <dbReference type="ARBA" id="ARBA00022989"/>
    </source>
</evidence>
<keyword evidence="7 9" id="KW-0472">Membrane</keyword>
<reference evidence="10 11" key="1">
    <citation type="submission" date="2021-03" db="EMBL/GenBank/DDBJ databases">
        <authorList>
            <person name="Grouzdev D.S."/>
        </authorList>
    </citation>
    <scope>NUCLEOTIDE SEQUENCE [LARGE SCALE GENOMIC DNA]</scope>
    <source>
        <strain evidence="10 11">M50-1</strain>
    </source>
</reference>
<keyword evidence="5 9" id="KW-0812">Transmembrane</keyword>
<feature type="transmembrane region" description="Helical" evidence="9">
    <location>
        <begin position="65"/>
        <end position="90"/>
    </location>
</feature>
<feature type="region of interest" description="Disordered" evidence="8">
    <location>
        <begin position="385"/>
        <end position="426"/>
    </location>
</feature>
<keyword evidence="4" id="KW-1003">Cell membrane</keyword>
<comment type="subcellular location">
    <subcellularLocation>
        <location evidence="1">Cell membrane</location>
        <topology evidence="1">Multi-pass membrane protein</topology>
    </subcellularLocation>
</comment>
<evidence type="ECO:0000313" key="10">
    <source>
        <dbReference type="EMBL" id="MBP1468533.1"/>
    </source>
</evidence>
<name>A0ABS4DGH2_9CHLR</name>
<dbReference type="PANTHER" id="PTHR21716">
    <property type="entry name" value="TRANSMEMBRANE PROTEIN"/>
    <property type="match status" value="1"/>
</dbReference>
<feature type="transmembrane region" description="Helical" evidence="9">
    <location>
        <begin position="36"/>
        <end position="53"/>
    </location>
</feature>
<dbReference type="PANTHER" id="PTHR21716:SF53">
    <property type="entry name" value="PERMEASE PERM-RELATED"/>
    <property type="match status" value="1"/>
</dbReference>
<evidence type="ECO:0000313" key="11">
    <source>
        <dbReference type="Proteomes" id="UP001193081"/>
    </source>
</evidence>